<dbReference type="PANTHER" id="PTHR24346:SF82">
    <property type="entry name" value="KP78A-RELATED"/>
    <property type="match status" value="1"/>
</dbReference>
<name>A0AAV0A962_PHORO</name>
<evidence type="ECO:0000256" key="8">
    <source>
        <dbReference type="ARBA" id="ARBA00048679"/>
    </source>
</evidence>
<accession>A0AAV0A962</accession>
<dbReference type="GO" id="GO:0005737">
    <property type="term" value="C:cytoplasm"/>
    <property type="evidence" value="ECO:0007669"/>
    <property type="project" value="TreeGrafter"/>
</dbReference>
<comment type="catalytic activity">
    <reaction evidence="7">
        <text>L-threonyl-[protein] + ATP = O-phospho-L-threonyl-[protein] + ADP + H(+)</text>
        <dbReference type="Rhea" id="RHEA:46608"/>
        <dbReference type="Rhea" id="RHEA-COMP:11060"/>
        <dbReference type="Rhea" id="RHEA-COMP:11605"/>
        <dbReference type="ChEBI" id="CHEBI:15378"/>
        <dbReference type="ChEBI" id="CHEBI:30013"/>
        <dbReference type="ChEBI" id="CHEBI:30616"/>
        <dbReference type="ChEBI" id="CHEBI:61977"/>
        <dbReference type="ChEBI" id="CHEBI:456216"/>
        <dbReference type="EC" id="2.7.11.1"/>
    </reaction>
</comment>
<proteinExistence type="predicted"/>
<keyword evidence="5" id="KW-0418">Kinase</keyword>
<sequence>MASHMEEDILEKDFKMLLSLGSGSFGEVKLACHLPTHTRVAVKVLEKSINSVADISSEVNILQSVEHRNIVRFFHMIDTLTTTYMIMEYVAGIDLESCVRAAGCLEEEEARPLFQQVVSAVYFLHQRHIVHRDIKLENILLDAAGNAKLCDFGMATKVTEGQMLEEICGSLLYWAPEILARKPYDGMAGDMWSLGVVLYVLVTGHFPYVEITPDGMHRLITTTMCPIPHHLSKSCHIILARLLMVPTWYRITIRQLVERPWLGHIPEHVPPDTKEILPRVVETMCSMGYTCKEIVSSLKHRQANNVTATINILKFKLSCGHSHLQDKSRINMVSSGLLSLPRPLRRASEPALPAVENHFHQAHVEGTGKGCRSSPMVRRHPCLELMPCPDIKVPERDSSMADITNTATRDMAVNRNSADILPVSVSSTEPSLDETATGFENMGFSIEEPSMGSDIQSDQSQVANPRSGTRPFRGWKLMRKHISNALRVLCCCCCCLPTPSVENEMA</sequence>
<dbReference type="PROSITE" id="PS00107">
    <property type="entry name" value="PROTEIN_KINASE_ATP"/>
    <property type="match status" value="1"/>
</dbReference>
<evidence type="ECO:0000256" key="5">
    <source>
        <dbReference type="ARBA" id="ARBA00022777"/>
    </source>
</evidence>
<dbReference type="Pfam" id="PF00069">
    <property type="entry name" value="Pkinase"/>
    <property type="match status" value="1"/>
</dbReference>
<evidence type="ECO:0000259" key="10">
    <source>
        <dbReference type="PROSITE" id="PS50011"/>
    </source>
</evidence>
<evidence type="ECO:0000256" key="1">
    <source>
        <dbReference type="ARBA" id="ARBA00012513"/>
    </source>
</evidence>
<evidence type="ECO:0000313" key="11">
    <source>
        <dbReference type="EMBL" id="CAH7350757.1"/>
    </source>
</evidence>
<protein>
    <recommendedName>
        <fullName evidence="1">non-specific serine/threonine protein kinase</fullName>
        <ecNumber evidence="1">2.7.11.1</ecNumber>
    </recommendedName>
</protein>
<evidence type="ECO:0000313" key="12">
    <source>
        <dbReference type="Proteomes" id="UP001152836"/>
    </source>
</evidence>
<dbReference type="PROSITE" id="PS50011">
    <property type="entry name" value="PROTEIN_KINASE_DOM"/>
    <property type="match status" value="1"/>
</dbReference>
<keyword evidence="2" id="KW-0723">Serine/threonine-protein kinase</keyword>
<keyword evidence="3" id="KW-0808">Transferase</keyword>
<dbReference type="PROSITE" id="PS00108">
    <property type="entry name" value="PROTEIN_KINASE_ST"/>
    <property type="match status" value="1"/>
</dbReference>
<dbReference type="AlphaFoldDB" id="A0AAV0A962"/>
<dbReference type="EC" id="2.7.11.1" evidence="1"/>
<feature type="domain" description="Protein kinase" evidence="10">
    <location>
        <begin position="14"/>
        <end position="262"/>
    </location>
</feature>
<evidence type="ECO:0000256" key="2">
    <source>
        <dbReference type="ARBA" id="ARBA00022527"/>
    </source>
</evidence>
<evidence type="ECO:0000256" key="9">
    <source>
        <dbReference type="PROSITE-ProRule" id="PRU10141"/>
    </source>
</evidence>
<evidence type="ECO:0000256" key="7">
    <source>
        <dbReference type="ARBA" id="ARBA00047899"/>
    </source>
</evidence>
<dbReference type="EMBL" id="CALSGD010001613">
    <property type="protein sequence ID" value="CAH7350757.1"/>
    <property type="molecule type" value="Genomic_DNA"/>
</dbReference>
<dbReference type="FunFam" id="1.10.510.10:FF:000571">
    <property type="entry name" value="Maternal embryonic leucine zipper kinase"/>
    <property type="match status" value="1"/>
</dbReference>
<dbReference type="Gene3D" id="1.10.510.10">
    <property type="entry name" value="Transferase(Phosphotransferase) domain 1"/>
    <property type="match status" value="1"/>
</dbReference>
<dbReference type="SUPFAM" id="SSF56112">
    <property type="entry name" value="Protein kinase-like (PK-like)"/>
    <property type="match status" value="1"/>
</dbReference>
<comment type="caution">
    <text evidence="11">The sequence shown here is derived from an EMBL/GenBank/DDBJ whole genome shotgun (WGS) entry which is preliminary data.</text>
</comment>
<dbReference type="InterPro" id="IPR008271">
    <property type="entry name" value="Ser/Thr_kinase_AS"/>
</dbReference>
<dbReference type="CDD" id="cd14003">
    <property type="entry name" value="STKc_AMPK-like"/>
    <property type="match status" value="1"/>
</dbReference>
<gene>
    <name evidence="11" type="primary">AABR07066201.1</name>
    <name evidence="11" type="ORF">PHOROB_LOCUS16230</name>
</gene>
<dbReference type="GO" id="GO:0004674">
    <property type="term" value="F:protein serine/threonine kinase activity"/>
    <property type="evidence" value="ECO:0007669"/>
    <property type="project" value="UniProtKB-KW"/>
</dbReference>
<dbReference type="FunFam" id="3.30.200.20:FF:000042">
    <property type="entry name" value="Aurora kinase A"/>
    <property type="match status" value="1"/>
</dbReference>
<dbReference type="SMART" id="SM00220">
    <property type="entry name" value="S_TKc"/>
    <property type="match status" value="1"/>
</dbReference>
<evidence type="ECO:0000256" key="4">
    <source>
        <dbReference type="ARBA" id="ARBA00022741"/>
    </source>
</evidence>
<organism evidence="11 12">
    <name type="scientific">Phodopus roborovskii</name>
    <name type="common">Roborovski's desert hamster</name>
    <name type="synonym">Cricetulus roborovskii</name>
    <dbReference type="NCBI Taxonomy" id="109678"/>
    <lineage>
        <taxon>Eukaryota</taxon>
        <taxon>Metazoa</taxon>
        <taxon>Chordata</taxon>
        <taxon>Craniata</taxon>
        <taxon>Vertebrata</taxon>
        <taxon>Euteleostomi</taxon>
        <taxon>Mammalia</taxon>
        <taxon>Eutheria</taxon>
        <taxon>Euarchontoglires</taxon>
        <taxon>Glires</taxon>
        <taxon>Rodentia</taxon>
        <taxon>Myomorpha</taxon>
        <taxon>Muroidea</taxon>
        <taxon>Cricetidae</taxon>
        <taxon>Cricetinae</taxon>
        <taxon>Phodopus</taxon>
    </lineage>
</organism>
<dbReference type="InterPro" id="IPR000719">
    <property type="entry name" value="Prot_kinase_dom"/>
</dbReference>
<dbReference type="Proteomes" id="UP001152836">
    <property type="component" value="Unassembled WGS sequence"/>
</dbReference>
<comment type="catalytic activity">
    <reaction evidence="8">
        <text>L-seryl-[protein] + ATP = O-phospho-L-seryl-[protein] + ADP + H(+)</text>
        <dbReference type="Rhea" id="RHEA:17989"/>
        <dbReference type="Rhea" id="RHEA-COMP:9863"/>
        <dbReference type="Rhea" id="RHEA-COMP:11604"/>
        <dbReference type="ChEBI" id="CHEBI:15378"/>
        <dbReference type="ChEBI" id="CHEBI:29999"/>
        <dbReference type="ChEBI" id="CHEBI:30616"/>
        <dbReference type="ChEBI" id="CHEBI:83421"/>
        <dbReference type="ChEBI" id="CHEBI:456216"/>
        <dbReference type="EC" id="2.7.11.1"/>
    </reaction>
</comment>
<reference evidence="11" key="1">
    <citation type="submission" date="2022-06" db="EMBL/GenBank/DDBJ databases">
        <authorList>
            <person name="Andreotti S."/>
            <person name="Wyler E."/>
        </authorList>
    </citation>
    <scope>NUCLEOTIDE SEQUENCE</scope>
</reference>
<dbReference type="InterPro" id="IPR017441">
    <property type="entry name" value="Protein_kinase_ATP_BS"/>
</dbReference>
<keyword evidence="12" id="KW-1185">Reference proteome</keyword>
<evidence type="ECO:0000256" key="6">
    <source>
        <dbReference type="ARBA" id="ARBA00022840"/>
    </source>
</evidence>
<evidence type="ECO:0000256" key="3">
    <source>
        <dbReference type="ARBA" id="ARBA00022679"/>
    </source>
</evidence>
<dbReference type="GO" id="GO:0005524">
    <property type="term" value="F:ATP binding"/>
    <property type="evidence" value="ECO:0007669"/>
    <property type="project" value="UniProtKB-UniRule"/>
</dbReference>
<dbReference type="GO" id="GO:0035556">
    <property type="term" value="P:intracellular signal transduction"/>
    <property type="evidence" value="ECO:0007669"/>
    <property type="project" value="TreeGrafter"/>
</dbReference>
<dbReference type="PANTHER" id="PTHR24346">
    <property type="entry name" value="MAP/MICROTUBULE AFFINITY-REGULATING KINASE"/>
    <property type="match status" value="1"/>
</dbReference>
<keyword evidence="4 9" id="KW-0547">Nucleotide-binding</keyword>
<keyword evidence="6 9" id="KW-0067">ATP-binding</keyword>
<dbReference type="InterPro" id="IPR011009">
    <property type="entry name" value="Kinase-like_dom_sf"/>
</dbReference>
<feature type="binding site" evidence="9">
    <location>
        <position position="43"/>
    </location>
    <ligand>
        <name>ATP</name>
        <dbReference type="ChEBI" id="CHEBI:30616"/>
    </ligand>
</feature>